<evidence type="ECO:0000313" key="15">
    <source>
        <dbReference type="Proteomes" id="UP000007110"/>
    </source>
</evidence>
<feature type="compositionally biased region" description="Basic and acidic residues" evidence="11">
    <location>
        <begin position="700"/>
        <end position="709"/>
    </location>
</feature>
<dbReference type="GO" id="GO:0005737">
    <property type="term" value="C:cytoplasm"/>
    <property type="evidence" value="ECO:0000318"/>
    <property type="project" value="GO_Central"/>
</dbReference>
<feature type="compositionally biased region" description="Acidic residues" evidence="11">
    <location>
        <begin position="310"/>
        <end position="330"/>
    </location>
</feature>
<feature type="compositionally biased region" description="Basic and acidic residues" evidence="11">
    <location>
        <begin position="284"/>
        <end position="298"/>
    </location>
</feature>
<evidence type="ECO:0000256" key="6">
    <source>
        <dbReference type="ARBA" id="ARBA00022801"/>
    </source>
</evidence>
<dbReference type="PANTHER" id="PTHR22624">
    <property type="entry name" value="CYSTEINE PROTEASE ATG4"/>
    <property type="match status" value="1"/>
</dbReference>
<dbReference type="GO" id="GO:0019786">
    <property type="term" value="F:protein-phosphatidylethanolamide deconjugating activity"/>
    <property type="evidence" value="ECO:0000318"/>
    <property type="project" value="GO_Central"/>
</dbReference>
<feature type="compositionally biased region" description="Low complexity" evidence="11">
    <location>
        <begin position="93"/>
        <end position="104"/>
    </location>
</feature>
<feature type="chain" id="PRO_5029534575" description="Peptidase C54 catalytic domain-containing protein" evidence="12">
    <location>
        <begin position="18"/>
        <end position="1037"/>
    </location>
</feature>
<keyword evidence="5" id="KW-0645">Protease</keyword>
<dbReference type="OrthoDB" id="2960936at2759"/>
<evidence type="ECO:0000256" key="10">
    <source>
        <dbReference type="ARBA" id="ARBA00029362"/>
    </source>
</evidence>
<feature type="domain" description="Peptidase C54 catalytic" evidence="13">
    <location>
        <begin position="394"/>
        <end position="552"/>
    </location>
</feature>
<keyword evidence="7" id="KW-0788">Thiol protease</keyword>
<feature type="compositionally biased region" description="Low complexity" evidence="11">
    <location>
        <begin position="777"/>
        <end position="792"/>
    </location>
</feature>
<dbReference type="FunCoup" id="A0A7M7HJQ9">
    <property type="interactions" value="449"/>
</dbReference>
<feature type="compositionally biased region" description="Polar residues" evidence="11">
    <location>
        <begin position="236"/>
        <end position="245"/>
    </location>
</feature>
<feature type="domain" description="Peptidase C54 catalytic" evidence="13">
    <location>
        <begin position="847"/>
        <end position="969"/>
    </location>
</feature>
<feature type="compositionally biased region" description="Basic and acidic residues" evidence="11">
    <location>
        <begin position="723"/>
        <end position="733"/>
    </location>
</feature>
<comment type="subcellular location">
    <subcellularLocation>
        <location evidence="1">Cytoplasm</location>
    </subcellularLocation>
</comment>
<comment type="catalytic activity">
    <reaction evidence="10">
        <text>[protein]-C-terminal L-amino acid-glycyl-phosphatidylethanolamide + H2O = [protein]-C-terminal L-amino acid-glycine + a 1,2-diacyl-sn-glycero-3-phosphoethanolamine</text>
        <dbReference type="Rhea" id="RHEA:67548"/>
        <dbReference type="Rhea" id="RHEA-COMP:17323"/>
        <dbReference type="Rhea" id="RHEA-COMP:17324"/>
        <dbReference type="ChEBI" id="CHEBI:15377"/>
        <dbReference type="ChEBI" id="CHEBI:64612"/>
        <dbReference type="ChEBI" id="CHEBI:172940"/>
        <dbReference type="ChEBI" id="CHEBI:172941"/>
    </reaction>
    <physiologicalReaction direction="left-to-right" evidence="10">
        <dbReference type="Rhea" id="RHEA:67549"/>
    </physiologicalReaction>
</comment>
<evidence type="ECO:0000256" key="4">
    <source>
        <dbReference type="ARBA" id="ARBA00022490"/>
    </source>
</evidence>
<keyword evidence="6" id="KW-0378">Hydrolase</keyword>
<reference evidence="15" key="1">
    <citation type="submission" date="2015-02" db="EMBL/GenBank/DDBJ databases">
        <title>Genome sequencing for Strongylocentrotus purpuratus.</title>
        <authorList>
            <person name="Murali S."/>
            <person name="Liu Y."/>
            <person name="Vee V."/>
            <person name="English A."/>
            <person name="Wang M."/>
            <person name="Skinner E."/>
            <person name="Han Y."/>
            <person name="Muzny D.M."/>
            <person name="Worley K.C."/>
            <person name="Gibbs R.A."/>
        </authorList>
    </citation>
    <scope>NUCLEOTIDE SEQUENCE</scope>
</reference>
<feature type="compositionally biased region" description="Basic and acidic residues" evidence="11">
    <location>
        <begin position="131"/>
        <end position="146"/>
    </location>
</feature>
<keyword evidence="15" id="KW-1185">Reference proteome</keyword>
<dbReference type="GO" id="GO:0000423">
    <property type="term" value="P:mitophagy"/>
    <property type="evidence" value="ECO:0000318"/>
    <property type="project" value="GO_Central"/>
</dbReference>
<keyword evidence="8" id="KW-0653">Protein transport</keyword>
<dbReference type="AlphaFoldDB" id="A0A7M7HJQ9"/>
<protein>
    <recommendedName>
        <fullName evidence="13">Peptidase C54 catalytic domain-containing protein</fullName>
    </recommendedName>
</protein>
<feature type="compositionally biased region" description="Polar residues" evidence="11">
    <location>
        <begin position="675"/>
        <end position="687"/>
    </location>
</feature>
<feature type="compositionally biased region" description="Polar residues" evidence="11">
    <location>
        <begin position="150"/>
        <end position="160"/>
    </location>
</feature>
<dbReference type="GeneID" id="581768"/>
<evidence type="ECO:0000256" key="1">
    <source>
        <dbReference type="ARBA" id="ARBA00004496"/>
    </source>
</evidence>
<feature type="region of interest" description="Disordered" evidence="11">
    <location>
        <begin position="276"/>
        <end position="332"/>
    </location>
</feature>
<dbReference type="RefSeq" id="XP_011674593.2">
    <property type="nucleotide sequence ID" value="XM_011676291.2"/>
</dbReference>
<comment type="similarity">
    <text evidence="2">Belongs to the peptidase C54 family.</text>
</comment>
<dbReference type="SUPFAM" id="SSF54001">
    <property type="entry name" value="Cysteine proteinases"/>
    <property type="match status" value="1"/>
</dbReference>
<evidence type="ECO:0000256" key="11">
    <source>
        <dbReference type="SAM" id="MobiDB-lite"/>
    </source>
</evidence>
<dbReference type="EnsemblMetazoa" id="XM_011676291">
    <property type="protein sequence ID" value="XP_011674593"/>
    <property type="gene ID" value="LOC581768"/>
</dbReference>
<feature type="compositionally biased region" description="Basic and acidic residues" evidence="11">
    <location>
        <begin position="179"/>
        <end position="192"/>
    </location>
</feature>
<dbReference type="PANTHER" id="PTHR22624:SF52">
    <property type="entry name" value="CYSTEINE PROTEASE"/>
    <property type="match status" value="1"/>
</dbReference>
<evidence type="ECO:0000256" key="5">
    <source>
        <dbReference type="ARBA" id="ARBA00022670"/>
    </source>
</evidence>
<proteinExistence type="inferred from homology"/>
<evidence type="ECO:0000256" key="8">
    <source>
        <dbReference type="ARBA" id="ARBA00022927"/>
    </source>
</evidence>
<feature type="compositionally biased region" description="Basic and acidic residues" evidence="11">
    <location>
        <begin position="83"/>
        <end position="92"/>
    </location>
</feature>
<dbReference type="GO" id="GO:0016485">
    <property type="term" value="P:protein processing"/>
    <property type="evidence" value="ECO:0000318"/>
    <property type="project" value="GO_Central"/>
</dbReference>
<dbReference type="GO" id="GO:0004197">
    <property type="term" value="F:cysteine-type endopeptidase activity"/>
    <property type="evidence" value="ECO:0000318"/>
    <property type="project" value="GO_Central"/>
</dbReference>
<reference evidence="14" key="2">
    <citation type="submission" date="2021-01" db="UniProtKB">
        <authorList>
            <consortium name="EnsemblMetazoa"/>
        </authorList>
    </citation>
    <scope>IDENTIFICATION</scope>
</reference>
<dbReference type="GO" id="GO:0035973">
    <property type="term" value="P:aggrephagy"/>
    <property type="evidence" value="ECO:0000318"/>
    <property type="project" value="GO_Central"/>
</dbReference>
<accession>A0A7M7HJQ9</accession>
<feature type="compositionally biased region" description="Polar residues" evidence="11">
    <location>
        <begin position="564"/>
        <end position="577"/>
    </location>
</feature>
<feature type="region of interest" description="Disordered" evidence="11">
    <location>
        <begin position="557"/>
        <end position="851"/>
    </location>
</feature>
<dbReference type="OMA" id="CANQETA"/>
<dbReference type="GO" id="GO:0015031">
    <property type="term" value="P:protein transport"/>
    <property type="evidence" value="ECO:0007669"/>
    <property type="project" value="UniProtKB-KW"/>
</dbReference>
<sequence>MAFFSLDLCVALTLSAAEPAGAGAIGNERVVHRDVHDMSDAQMDFLNKPVSEVWKATKRTLAEIMDSNEGVRSPGTSTQRSTYDQELKRDSEPSGSSSQSPSTSRKSRSSFAHVKGRHRSSESNLNMDNQVTERENRPMDCNEGMRTEIGSGQRNASNDSLDFAEVQTSPPQPVMPKIKGKDKQSSDRERTKTAWTKFRLGYLGKTSNSTEVDDSERGGADKSPILPSLMDKSSPAYISTNSSGVGSPGKTKSASRASRRSRGEINLKGFDFRSRFRSNSSDRATMRRREREERERTRRSSYTRSTSFDANDEVEDETNTASDEAGDEDQSEKVKSKLLSMWNNVKYGWTVKTKTNFSIHKPIWFLGKCYHQRPEDPDPERPPGMDSVRSMVIEMFKQDFSSRLWMTYRREFPTLAGSNFTSDCGWGCMLRSGQMMLAHSLILHFLGREWNIYKPQTQEMLQFHRQIVRWFGDQPLDMSPFSVHRLVGIGQNNGKKVGDWYGPSSVAHILKEAMDSAHELNPLLGEVCIYVAQDCTVYKQDVIDLCRSKSKKRLQPVYRDIPSSEDNSPVKCTTNPNKGPAYLPGVQHEHLQRSSPIVTKDQRQSTSSLDSGTRVGSRLAQSHERILSMYSGSGRSEASSRSSTNGSQNNVTSTSGLKDGPSPHDSNMHRPGSRDGSSGQQYSTSLPVRTDVGLYSESPDTSREERFNMEDGLALDSCTGGDLNERDNERTKDSAQGSVDMKDVSEMSNIEDEDEDVFGSSEEEVRTRNPSYLYTNSPLSHQSTSESSSRSEASPDDLVTNSSSHPHPHHSPAVLDSENNIGGSPGDVFTTDAGEPPIDPSRSRTSTSTEGGKPWCAVVIMIPVRLGGDEVNPVYIRPIQSLFTLESCLGIIGGKPKHSLFFVGFQEEKLIHLDPHYCQQVVDMKTRDFPLWSFHCMSPRKMSISKMDPSCTIGFYIRTEEQFEQLCKELPTVVSPLGSHSSDYPMFIVRDGRCGDWQNKNTNTNRPERYLRVRHVDENGRLIAPVKESEDFVLLDS</sequence>
<feature type="compositionally biased region" description="Low complexity" evidence="11">
    <location>
        <begin position="628"/>
        <end position="647"/>
    </location>
</feature>
<name>A0A7M7HJQ9_STRPU</name>
<evidence type="ECO:0000256" key="3">
    <source>
        <dbReference type="ARBA" id="ARBA00022448"/>
    </source>
</evidence>
<evidence type="ECO:0000256" key="2">
    <source>
        <dbReference type="ARBA" id="ARBA00010958"/>
    </source>
</evidence>
<keyword evidence="4" id="KW-0963">Cytoplasm</keyword>
<dbReference type="GO" id="GO:0000045">
    <property type="term" value="P:autophagosome assembly"/>
    <property type="evidence" value="ECO:0000318"/>
    <property type="project" value="GO_Central"/>
</dbReference>
<feature type="signal peptide" evidence="12">
    <location>
        <begin position="1"/>
        <end position="17"/>
    </location>
</feature>
<dbReference type="InterPro" id="IPR046792">
    <property type="entry name" value="Peptidase_C54_cat"/>
</dbReference>
<dbReference type="Pfam" id="PF03416">
    <property type="entry name" value="Peptidase_C54"/>
    <property type="match status" value="2"/>
</dbReference>
<evidence type="ECO:0000256" key="7">
    <source>
        <dbReference type="ARBA" id="ARBA00022807"/>
    </source>
</evidence>
<evidence type="ECO:0000256" key="12">
    <source>
        <dbReference type="SAM" id="SignalP"/>
    </source>
</evidence>
<organism evidence="14 15">
    <name type="scientific">Strongylocentrotus purpuratus</name>
    <name type="common">Purple sea urchin</name>
    <dbReference type="NCBI Taxonomy" id="7668"/>
    <lineage>
        <taxon>Eukaryota</taxon>
        <taxon>Metazoa</taxon>
        <taxon>Echinodermata</taxon>
        <taxon>Eleutherozoa</taxon>
        <taxon>Echinozoa</taxon>
        <taxon>Echinoidea</taxon>
        <taxon>Euechinoidea</taxon>
        <taxon>Echinacea</taxon>
        <taxon>Camarodonta</taxon>
        <taxon>Echinidea</taxon>
        <taxon>Strongylocentrotidae</taxon>
        <taxon>Strongylocentrotus</taxon>
    </lineage>
</organism>
<keyword evidence="3" id="KW-0813">Transport</keyword>
<dbReference type="InParanoid" id="A0A7M7HJQ9"/>
<evidence type="ECO:0000256" key="9">
    <source>
        <dbReference type="ARBA" id="ARBA00023006"/>
    </source>
</evidence>
<keyword evidence="9" id="KW-0072">Autophagy</keyword>
<evidence type="ECO:0000313" key="14">
    <source>
        <dbReference type="EnsemblMetazoa" id="XP_011674593"/>
    </source>
</evidence>
<dbReference type="Proteomes" id="UP000007110">
    <property type="component" value="Unassembled WGS sequence"/>
</dbReference>
<evidence type="ECO:0000259" key="13">
    <source>
        <dbReference type="Pfam" id="PF03416"/>
    </source>
</evidence>
<dbReference type="GO" id="GO:0034727">
    <property type="term" value="P:piecemeal microautophagy of the nucleus"/>
    <property type="evidence" value="ECO:0000318"/>
    <property type="project" value="GO_Central"/>
</dbReference>
<keyword evidence="12" id="KW-0732">Signal</keyword>
<feature type="region of interest" description="Disordered" evidence="11">
    <location>
        <begin position="65"/>
        <end position="264"/>
    </location>
</feature>
<dbReference type="InterPro" id="IPR005078">
    <property type="entry name" value="Peptidase_C54"/>
</dbReference>
<dbReference type="KEGG" id="spu:581768"/>
<dbReference type="InterPro" id="IPR038765">
    <property type="entry name" value="Papain-like_cys_pep_sf"/>
</dbReference>